<accession>A0A397VKN0</accession>
<dbReference type="Proteomes" id="UP000266673">
    <property type="component" value="Unassembled WGS sequence"/>
</dbReference>
<protein>
    <submittedName>
        <fullName evidence="1">Uncharacterized protein</fullName>
    </submittedName>
</protein>
<name>A0A397VKN0_9GLOM</name>
<comment type="caution">
    <text evidence="1">The sequence shown here is derived from an EMBL/GenBank/DDBJ whole genome shotgun (WGS) entry which is preliminary data.</text>
</comment>
<sequence>MDALVDVRTIRITIDEFVSILETMKSQNIENFKQVIDLSGNVTLIDLKEIASHITNSILATFSFSF</sequence>
<keyword evidence="2" id="KW-1185">Reference proteome</keyword>
<evidence type="ECO:0000313" key="2">
    <source>
        <dbReference type="Proteomes" id="UP000266673"/>
    </source>
</evidence>
<gene>
    <name evidence="1" type="ORF">C2G38_2075656</name>
</gene>
<dbReference type="EMBL" id="QKWP01000310">
    <property type="protein sequence ID" value="RIB22408.1"/>
    <property type="molecule type" value="Genomic_DNA"/>
</dbReference>
<proteinExistence type="predicted"/>
<evidence type="ECO:0000313" key="1">
    <source>
        <dbReference type="EMBL" id="RIB22408.1"/>
    </source>
</evidence>
<dbReference type="OrthoDB" id="2959849at2759"/>
<dbReference type="AlphaFoldDB" id="A0A397VKN0"/>
<organism evidence="1 2">
    <name type="scientific">Gigaspora rosea</name>
    <dbReference type="NCBI Taxonomy" id="44941"/>
    <lineage>
        <taxon>Eukaryota</taxon>
        <taxon>Fungi</taxon>
        <taxon>Fungi incertae sedis</taxon>
        <taxon>Mucoromycota</taxon>
        <taxon>Glomeromycotina</taxon>
        <taxon>Glomeromycetes</taxon>
        <taxon>Diversisporales</taxon>
        <taxon>Gigasporaceae</taxon>
        <taxon>Gigaspora</taxon>
    </lineage>
</organism>
<reference evidence="1 2" key="1">
    <citation type="submission" date="2018-06" db="EMBL/GenBank/DDBJ databases">
        <title>Comparative genomics reveals the genomic features of Rhizophagus irregularis, R. cerebriforme, R. diaphanum and Gigaspora rosea, and their symbiotic lifestyle signature.</title>
        <authorList>
            <person name="Morin E."/>
            <person name="San Clemente H."/>
            <person name="Chen E.C.H."/>
            <person name="De La Providencia I."/>
            <person name="Hainaut M."/>
            <person name="Kuo A."/>
            <person name="Kohler A."/>
            <person name="Murat C."/>
            <person name="Tang N."/>
            <person name="Roy S."/>
            <person name="Loubradou J."/>
            <person name="Henrissat B."/>
            <person name="Grigoriev I.V."/>
            <person name="Corradi N."/>
            <person name="Roux C."/>
            <person name="Martin F.M."/>
        </authorList>
    </citation>
    <scope>NUCLEOTIDE SEQUENCE [LARGE SCALE GENOMIC DNA]</scope>
    <source>
        <strain evidence="1 2">DAOM 194757</strain>
    </source>
</reference>